<protein>
    <recommendedName>
        <fullName evidence="4">Extracellular solute-binding protein</fullName>
    </recommendedName>
</protein>
<name>A0ABQ2BR74_9BACL</name>
<dbReference type="Proteomes" id="UP000615455">
    <property type="component" value="Unassembled WGS sequence"/>
</dbReference>
<comment type="caution">
    <text evidence="2">The sequence shown here is derived from an EMBL/GenBank/DDBJ whole genome shotgun (WGS) entry which is preliminary data.</text>
</comment>
<dbReference type="SUPFAM" id="SSF53850">
    <property type="entry name" value="Periplasmic binding protein-like II"/>
    <property type="match status" value="1"/>
</dbReference>
<dbReference type="PROSITE" id="PS51257">
    <property type="entry name" value="PROKAR_LIPOPROTEIN"/>
    <property type="match status" value="1"/>
</dbReference>
<dbReference type="PANTHER" id="PTHR43649">
    <property type="entry name" value="ARABINOSE-BINDING PROTEIN-RELATED"/>
    <property type="match status" value="1"/>
</dbReference>
<dbReference type="RefSeq" id="WP_189008116.1">
    <property type="nucleotide sequence ID" value="NZ_BMHE01000003.1"/>
</dbReference>
<gene>
    <name evidence="2" type="ORF">GCM10008018_08730</name>
</gene>
<proteinExistence type="predicted"/>
<keyword evidence="1" id="KW-0732">Signal</keyword>
<keyword evidence="3" id="KW-1185">Reference proteome</keyword>
<dbReference type="PANTHER" id="PTHR43649:SF12">
    <property type="entry name" value="DIACETYLCHITOBIOSE BINDING PROTEIN DASA"/>
    <property type="match status" value="1"/>
</dbReference>
<dbReference type="InterPro" id="IPR006059">
    <property type="entry name" value="SBP"/>
</dbReference>
<feature type="chain" id="PRO_5045204397" description="Extracellular solute-binding protein" evidence="1">
    <location>
        <begin position="22"/>
        <end position="446"/>
    </location>
</feature>
<evidence type="ECO:0000313" key="2">
    <source>
        <dbReference type="EMBL" id="GGI44765.1"/>
    </source>
</evidence>
<dbReference type="Gene3D" id="3.40.190.10">
    <property type="entry name" value="Periplasmic binding protein-like II"/>
    <property type="match status" value="1"/>
</dbReference>
<evidence type="ECO:0000313" key="3">
    <source>
        <dbReference type="Proteomes" id="UP000615455"/>
    </source>
</evidence>
<reference evidence="3" key="1">
    <citation type="journal article" date="2019" name="Int. J. Syst. Evol. Microbiol.">
        <title>The Global Catalogue of Microorganisms (GCM) 10K type strain sequencing project: providing services to taxonomists for standard genome sequencing and annotation.</title>
        <authorList>
            <consortium name="The Broad Institute Genomics Platform"/>
            <consortium name="The Broad Institute Genome Sequencing Center for Infectious Disease"/>
            <person name="Wu L."/>
            <person name="Ma J."/>
        </authorList>
    </citation>
    <scope>NUCLEOTIDE SEQUENCE [LARGE SCALE GENOMIC DNA]</scope>
    <source>
        <strain evidence="3">CGMCC 1.15043</strain>
    </source>
</reference>
<evidence type="ECO:0008006" key="4">
    <source>
        <dbReference type="Google" id="ProtNLM"/>
    </source>
</evidence>
<dbReference type="Pfam" id="PF01547">
    <property type="entry name" value="SBP_bac_1"/>
    <property type="match status" value="1"/>
</dbReference>
<dbReference type="EMBL" id="BMHE01000003">
    <property type="protein sequence ID" value="GGI44765.1"/>
    <property type="molecule type" value="Genomic_DNA"/>
</dbReference>
<dbReference type="InterPro" id="IPR050490">
    <property type="entry name" value="Bact_solute-bd_prot1"/>
</dbReference>
<evidence type="ECO:0000256" key="1">
    <source>
        <dbReference type="SAM" id="SignalP"/>
    </source>
</evidence>
<feature type="signal peptide" evidence="1">
    <location>
        <begin position="1"/>
        <end position="21"/>
    </location>
</feature>
<sequence length="446" mass="48856">MKKIMMMGAVCVVSVSLLVSACGKTENPSSTPTSLATSTPAAQQVVKLKWWGGTPPENGPQSVVDKWNAANKDIQVEYVRFVNDESGNTKLDTALLSNNDAPDLFISYADSYLDRRTRAGMAEPLDDLIKKTGFDLDGVIGSENAKKKDGKIYSLPGAKNLVLMMINKSSLDAVGEKVPFDWTWDDYAALAKKLTKPGQFGAFTEPGWAPLATYVMMSAQPKNTYYAADGTSDFNHPAFKKGLEIQKDMLDAKALPPYAESVANKITGQDQLLTGKVAMALTGTYLIRYVKDDSAYPNRKYQIAFAPVPQLEKGKNVNSGGFTDEISINAKSPNKETAMKFLSWYLNEGNMNMVPGGRIPSNKKADVNKLSDMLIGDKGQYFDKDSFMKVLKGNYTFAFNTNTTAANEIGKAVQEESEKYFMNKQTSDQTVEALKKKADQAIKAAK</sequence>
<accession>A0ABQ2BR74</accession>
<organism evidence="2 3">
    <name type="scientific">Paenibacillus marchantiophytorum</name>
    <dbReference type="NCBI Taxonomy" id="1619310"/>
    <lineage>
        <taxon>Bacteria</taxon>
        <taxon>Bacillati</taxon>
        <taxon>Bacillota</taxon>
        <taxon>Bacilli</taxon>
        <taxon>Bacillales</taxon>
        <taxon>Paenibacillaceae</taxon>
        <taxon>Paenibacillus</taxon>
    </lineage>
</organism>